<dbReference type="InterPro" id="IPR000847">
    <property type="entry name" value="LysR_HTH_N"/>
</dbReference>
<evidence type="ECO:0000256" key="4">
    <source>
        <dbReference type="ARBA" id="ARBA00023163"/>
    </source>
</evidence>
<dbReference type="SUPFAM" id="SSF53850">
    <property type="entry name" value="Periplasmic binding protein-like II"/>
    <property type="match status" value="1"/>
</dbReference>
<dbReference type="Gene3D" id="3.40.190.290">
    <property type="match status" value="1"/>
</dbReference>
<keyword evidence="4" id="KW-0804">Transcription</keyword>
<sequence>MDLRLLEAFRAVVSNHSVTRAAKVLGLTQPAVSAQLARLEAAVGFQLFLRSGGRLSLTREGEEFHREMIHALGMYDRLDRVAEAIREGRSGRLVLASHPSASISLLPPLVSRFTLQLPEIHVRMLNRTSEEVRSFFPAASIDIGIAELPVDIVGVKVRRYQIDCVAVLPRGHPAARHPVLTPVELAGVPFFAMPPERVISHRVKTAFAQAGVSLQTIAEVDFFSSICALVANGGGVSVVDIFSARMFEALGLEIRPFQPAIPYEIGVLTSEDRPLSPLAKDFLDLLDTTLRTESAANA</sequence>
<evidence type="ECO:0000256" key="1">
    <source>
        <dbReference type="ARBA" id="ARBA00009437"/>
    </source>
</evidence>
<dbReference type="Gene3D" id="1.10.10.10">
    <property type="entry name" value="Winged helix-like DNA-binding domain superfamily/Winged helix DNA-binding domain"/>
    <property type="match status" value="1"/>
</dbReference>
<dbReference type="InterPro" id="IPR036390">
    <property type="entry name" value="WH_DNA-bd_sf"/>
</dbReference>
<organism evidence="6 7">
    <name type="scientific">Jiella pelagia</name>
    <dbReference type="NCBI Taxonomy" id="2986949"/>
    <lineage>
        <taxon>Bacteria</taxon>
        <taxon>Pseudomonadati</taxon>
        <taxon>Pseudomonadota</taxon>
        <taxon>Alphaproteobacteria</taxon>
        <taxon>Hyphomicrobiales</taxon>
        <taxon>Aurantimonadaceae</taxon>
        <taxon>Jiella</taxon>
    </lineage>
</organism>
<keyword evidence="3" id="KW-0238">DNA-binding</keyword>
<dbReference type="EMBL" id="CP114029">
    <property type="protein sequence ID" value="WAP69851.1"/>
    <property type="molecule type" value="Genomic_DNA"/>
</dbReference>
<evidence type="ECO:0000256" key="3">
    <source>
        <dbReference type="ARBA" id="ARBA00023125"/>
    </source>
</evidence>
<dbReference type="Proteomes" id="UP001164020">
    <property type="component" value="Chromosome"/>
</dbReference>
<accession>A0ABY7C284</accession>
<keyword evidence="2" id="KW-0805">Transcription regulation</keyword>
<evidence type="ECO:0000256" key="2">
    <source>
        <dbReference type="ARBA" id="ARBA00023015"/>
    </source>
</evidence>
<dbReference type="PANTHER" id="PTHR30427:SF1">
    <property type="entry name" value="TRANSCRIPTIONAL ACTIVATOR PROTEIN LYSR"/>
    <property type="match status" value="1"/>
</dbReference>
<dbReference type="RefSeq" id="WP_268882280.1">
    <property type="nucleotide sequence ID" value="NZ_CP114029.1"/>
</dbReference>
<comment type="similarity">
    <text evidence="1">Belongs to the LysR transcriptional regulatory family.</text>
</comment>
<gene>
    <name evidence="6" type="ORF">OH818_06545</name>
</gene>
<evidence type="ECO:0000259" key="5">
    <source>
        <dbReference type="PROSITE" id="PS50931"/>
    </source>
</evidence>
<dbReference type="InterPro" id="IPR005119">
    <property type="entry name" value="LysR_subst-bd"/>
</dbReference>
<dbReference type="PRINTS" id="PR00039">
    <property type="entry name" value="HTHLYSR"/>
</dbReference>
<evidence type="ECO:0000313" key="7">
    <source>
        <dbReference type="Proteomes" id="UP001164020"/>
    </source>
</evidence>
<proteinExistence type="inferred from homology"/>
<dbReference type="InterPro" id="IPR036388">
    <property type="entry name" value="WH-like_DNA-bd_sf"/>
</dbReference>
<dbReference type="PANTHER" id="PTHR30427">
    <property type="entry name" value="TRANSCRIPTIONAL ACTIVATOR PROTEIN LYSR"/>
    <property type="match status" value="1"/>
</dbReference>
<keyword evidence="7" id="KW-1185">Reference proteome</keyword>
<dbReference type="Pfam" id="PF03466">
    <property type="entry name" value="LysR_substrate"/>
    <property type="match status" value="1"/>
</dbReference>
<reference evidence="6" key="1">
    <citation type="submission" date="2022-12" db="EMBL/GenBank/DDBJ databases">
        <title>Jiella pelagia sp. nov., isolated from phosphonate enriched culture of Northwest Pacific surface seawater.</title>
        <authorList>
            <person name="Shin D.Y."/>
            <person name="Hwang C.Y."/>
        </authorList>
    </citation>
    <scope>NUCLEOTIDE SEQUENCE</scope>
    <source>
        <strain evidence="6">HL-NP1</strain>
    </source>
</reference>
<protein>
    <submittedName>
        <fullName evidence="6">LysR substrate-binding domain-containing protein</fullName>
    </submittedName>
</protein>
<dbReference type="PROSITE" id="PS50931">
    <property type="entry name" value="HTH_LYSR"/>
    <property type="match status" value="1"/>
</dbReference>
<evidence type="ECO:0000313" key="6">
    <source>
        <dbReference type="EMBL" id="WAP69851.1"/>
    </source>
</evidence>
<dbReference type="SUPFAM" id="SSF46785">
    <property type="entry name" value="Winged helix' DNA-binding domain"/>
    <property type="match status" value="1"/>
</dbReference>
<dbReference type="Pfam" id="PF00126">
    <property type="entry name" value="HTH_1"/>
    <property type="match status" value="1"/>
</dbReference>
<name>A0ABY7C284_9HYPH</name>
<feature type="domain" description="HTH lysR-type" evidence="5">
    <location>
        <begin position="1"/>
        <end position="58"/>
    </location>
</feature>